<evidence type="ECO:0000313" key="3">
    <source>
        <dbReference type="Proteomes" id="UP000194857"/>
    </source>
</evidence>
<dbReference type="Proteomes" id="UP000194857">
    <property type="component" value="Unassembled WGS sequence"/>
</dbReference>
<organism evidence="2 3">
    <name type="scientific">Pseudomonas aeruginosa</name>
    <dbReference type="NCBI Taxonomy" id="287"/>
    <lineage>
        <taxon>Bacteria</taxon>
        <taxon>Pseudomonadati</taxon>
        <taxon>Pseudomonadota</taxon>
        <taxon>Gammaproteobacteria</taxon>
        <taxon>Pseudomonadales</taxon>
        <taxon>Pseudomonadaceae</taxon>
        <taxon>Pseudomonas</taxon>
    </lineage>
</organism>
<feature type="region of interest" description="Disordered" evidence="1">
    <location>
        <begin position="209"/>
        <end position="233"/>
    </location>
</feature>
<accession>A0A241XSI2</accession>
<comment type="caution">
    <text evidence="2">The sequence shown here is derived from an EMBL/GenBank/DDBJ whole genome shotgun (WGS) entry which is preliminary data.</text>
</comment>
<reference evidence="3" key="1">
    <citation type="submission" date="2017-05" db="EMBL/GenBank/DDBJ databases">
        <authorList>
            <person name="Giani T."/>
            <person name="Arena F."/>
            <person name="Pollini S."/>
            <person name="Di Pilato V."/>
            <person name="D'Andrea M.M."/>
            <person name="Henrici De Angelis L."/>
            <person name="Bassetti M."/>
            <person name="Rossolini G.M."/>
        </authorList>
    </citation>
    <scope>NUCLEOTIDE SEQUENCE [LARGE SCALE GENOMIC DNA]</scope>
    <source>
        <strain evidence="3">S567_C10_BS</strain>
    </source>
</reference>
<protein>
    <recommendedName>
        <fullName evidence="4">Scaffolding protein</fullName>
    </recommendedName>
</protein>
<feature type="region of interest" description="Disordered" evidence="1">
    <location>
        <begin position="1"/>
        <end position="55"/>
    </location>
</feature>
<gene>
    <name evidence="2" type="ORF">CAZ10_06190</name>
</gene>
<evidence type="ECO:0000313" key="2">
    <source>
        <dbReference type="EMBL" id="OTI63809.1"/>
    </source>
</evidence>
<feature type="compositionally biased region" description="Low complexity" evidence="1">
    <location>
        <begin position="209"/>
        <end position="219"/>
    </location>
</feature>
<dbReference type="AlphaFoldDB" id="A0A241XSI2"/>
<sequence>MTDEVIDVAVEPTGQEVEPAQEADISSTDQAAVQEAEQQEQQEEPKAKKPDAWVQKRIDQLTREKYEERRRTEALQQENETYRRLLEAQKDGEKIELPTQQKSDQDPYELAKQIRRQEEFNDRCNKAYEQGKTEFADFDDSIKNLQLLGQIPQDFLEAVTELEKPHAVLYALAQDLDNAARILSLPPVQQGRELERIALKAAAPKAKPVSKAPAPIAPIDGSPSVEADPTKMSMDQWVKWRESQLAQR</sequence>
<proteinExistence type="predicted"/>
<dbReference type="EMBL" id="NFFZ01000003">
    <property type="protein sequence ID" value="OTI63809.1"/>
    <property type="molecule type" value="Genomic_DNA"/>
</dbReference>
<dbReference type="RefSeq" id="WP_023464352.1">
    <property type="nucleotide sequence ID" value="NZ_CAADQQ010000084.1"/>
</dbReference>
<feature type="region of interest" description="Disordered" evidence="1">
    <location>
        <begin position="89"/>
        <end position="108"/>
    </location>
</feature>
<evidence type="ECO:0008006" key="4">
    <source>
        <dbReference type="Google" id="ProtNLM"/>
    </source>
</evidence>
<name>A0A241XSI2_PSEAI</name>
<feature type="compositionally biased region" description="Basic and acidic residues" evidence="1">
    <location>
        <begin position="43"/>
        <end position="55"/>
    </location>
</feature>
<evidence type="ECO:0000256" key="1">
    <source>
        <dbReference type="SAM" id="MobiDB-lite"/>
    </source>
</evidence>